<evidence type="ECO:0008006" key="6">
    <source>
        <dbReference type="Google" id="ProtNLM"/>
    </source>
</evidence>
<evidence type="ECO:0000256" key="3">
    <source>
        <dbReference type="SAM" id="MobiDB-lite"/>
    </source>
</evidence>
<proteinExistence type="inferred from homology"/>
<feature type="compositionally biased region" description="Basic and acidic residues" evidence="3">
    <location>
        <begin position="228"/>
        <end position="240"/>
    </location>
</feature>
<evidence type="ECO:0000313" key="4">
    <source>
        <dbReference type="EMBL" id="EME50005.1"/>
    </source>
</evidence>
<organism evidence="4 5">
    <name type="scientific">Dothistroma septosporum (strain NZE10 / CBS 128990)</name>
    <name type="common">Red band needle blight fungus</name>
    <name type="synonym">Mycosphaerella pini</name>
    <dbReference type="NCBI Taxonomy" id="675120"/>
    <lineage>
        <taxon>Eukaryota</taxon>
        <taxon>Fungi</taxon>
        <taxon>Dikarya</taxon>
        <taxon>Ascomycota</taxon>
        <taxon>Pezizomycotina</taxon>
        <taxon>Dothideomycetes</taxon>
        <taxon>Dothideomycetidae</taxon>
        <taxon>Mycosphaerellales</taxon>
        <taxon>Mycosphaerellaceae</taxon>
        <taxon>Dothistroma</taxon>
    </lineage>
</organism>
<dbReference type="Proteomes" id="UP000016933">
    <property type="component" value="Unassembled WGS sequence"/>
</dbReference>
<evidence type="ECO:0000256" key="2">
    <source>
        <dbReference type="ARBA" id="ARBA00023054"/>
    </source>
</evidence>
<dbReference type="OrthoDB" id="5430658at2759"/>
<comment type="similarity">
    <text evidence="1">Belongs to the SPT2 family.</text>
</comment>
<protein>
    <recommendedName>
        <fullName evidence="6">SPT2 chromatin protein</fullName>
    </recommendedName>
</protein>
<feature type="region of interest" description="Disordered" evidence="3">
    <location>
        <begin position="74"/>
        <end position="355"/>
    </location>
</feature>
<feature type="region of interest" description="Disordered" evidence="3">
    <location>
        <begin position="1"/>
        <end position="60"/>
    </location>
</feature>
<dbReference type="STRING" id="675120.N1Q4Y7"/>
<feature type="compositionally biased region" description="Acidic residues" evidence="3">
    <location>
        <begin position="277"/>
        <end position="293"/>
    </location>
</feature>
<keyword evidence="5" id="KW-1185">Reference proteome</keyword>
<dbReference type="OMA" id="QHKKVEK"/>
<dbReference type="EMBL" id="KB446535">
    <property type="protein sequence ID" value="EME50005.1"/>
    <property type="molecule type" value="Genomic_DNA"/>
</dbReference>
<feature type="compositionally biased region" description="Low complexity" evidence="3">
    <location>
        <begin position="344"/>
        <end position="355"/>
    </location>
</feature>
<dbReference type="eggNOG" id="ENOG502QRJX">
    <property type="taxonomic scope" value="Eukaryota"/>
</dbReference>
<reference evidence="5" key="1">
    <citation type="journal article" date="2012" name="PLoS Genet.">
        <title>The genomes of the fungal plant pathogens Cladosporium fulvum and Dothistroma septosporum reveal adaptation to different hosts and lifestyles but also signatures of common ancestry.</title>
        <authorList>
            <person name="de Wit P.J.G.M."/>
            <person name="van der Burgt A."/>
            <person name="Oekmen B."/>
            <person name="Stergiopoulos I."/>
            <person name="Abd-Elsalam K.A."/>
            <person name="Aerts A.L."/>
            <person name="Bahkali A.H."/>
            <person name="Beenen H.G."/>
            <person name="Chettri P."/>
            <person name="Cox M.P."/>
            <person name="Datema E."/>
            <person name="de Vries R.P."/>
            <person name="Dhillon B."/>
            <person name="Ganley A.R."/>
            <person name="Griffiths S.A."/>
            <person name="Guo Y."/>
            <person name="Hamelin R.C."/>
            <person name="Henrissat B."/>
            <person name="Kabir M.S."/>
            <person name="Jashni M.K."/>
            <person name="Kema G."/>
            <person name="Klaubauf S."/>
            <person name="Lapidus A."/>
            <person name="Levasseur A."/>
            <person name="Lindquist E."/>
            <person name="Mehrabi R."/>
            <person name="Ohm R.A."/>
            <person name="Owen T.J."/>
            <person name="Salamov A."/>
            <person name="Schwelm A."/>
            <person name="Schijlen E."/>
            <person name="Sun H."/>
            <person name="van den Burg H.A."/>
            <person name="van Ham R.C.H.J."/>
            <person name="Zhang S."/>
            <person name="Goodwin S.B."/>
            <person name="Grigoriev I.V."/>
            <person name="Collemare J."/>
            <person name="Bradshaw R.E."/>
        </authorList>
    </citation>
    <scope>NUCLEOTIDE SEQUENCE [LARGE SCALE GENOMIC DNA]</scope>
    <source>
        <strain evidence="5">NZE10 / CBS 128990</strain>
    </source>
</reference>
<dbReference type="HOGENOM" id="CLU_774257_0_0_1"/>
<dbReference type="AlphaFoldDB" id="N1Q4Y7"/>
<feature type="compositionally biased region" description="Low complexity" evidence="3">
    <location>
        <begin position="186"/>
        <end position="202"/>
    </location>
</feature>
<feature type="compositionally biased region" description="Basic and acidic residues" evidence="3">
    <location>
        <begin position="167"/>
        <end position="185"/>
    </location>
</feature>
<reference evidence="4 5" key="2">
    <citation type="journal article" date="2012" name="PLoS Pathog.">
        <title>Diverse lifestyles and strategies of plant pathogenesis encoded in the genomes of eighteen Dothideomycetes fungi.</title>
        <authorList>
            <person name="Ohm R.A."/>
            <person name="Feau N."/>
            <person name="Henrissat B."/>
            <person name="Schoch C.L."/>
            <person name="Horwitz B.A."/>
            <person name="Barry K.W."/>
            <person name="Condon B.J."/>
            <person name="Copeland A.C."/>
            <person name="Dhillon B."/>
            <person name="Glaser F."/>
            <person name="Hesse C.N."/>
            <person name="Kosti I."/>
            <person name="LaButti K."/>
            <person name="Lindquist E.A."/>
            <person name="Lucas S."/>
            <person name="Salamov A.A."/>
            <person name="Bradshaw R.E."/>
            <person name="Ciuffetti L."/>
            <person name="Hamelin R.C."/>
            <person name="Kema G.H.J."/>
            <person name="Lawrence C."/>
            <person name="Scott J.A."/>
            <person name="Spatafora J.W."/>
            <person name="Turgeon B.G."/>
            <person name="de Wit P.J.G.M."/>
            <person name="Zhong S."/>
            <person name="Goodwin S.B."/>
            <person name="Grigoriev I.V."/>
        </authorList>
    </citation>
    <scope>NUCLEOTIDE SEQUENCE [LARGE SCALE GENOMIC DNA]</scope>
    <source>
        <strain evidence="5">NZE10 / CBS 128990</strain>
    </source>
</reference>
<dbReference type="SMART" id="SM00784">
    <property type="entry name" value="SPT2"/>
    <property type="match status" value="1"/>
</dbReference>
<feature type="compositionally biased region" description="Basic and acidic residues" evidence="3">
    <location>
        <begin position="307"/>
        <end position="343"/>
    </location>
</feature>
<gene>
    <name evidence="4" type="ORF">DOTSEDRAFT_41172</name>
</gene>
<dbReference type="InterPro" id="IPR013256">
    <property type="entry name" value="Chromatin_SPT2"/>
</dbReference>
<accession>N1Q4Y7</accession>
<name>N1Q4Y7_DOTSN</name>
<evidence type="ECO:0000313" key="5">
    <source>
        <dbReference type="Proteomes" id="UP000016933"/>
    </source>
</evidence>
<feature type="compositionally biased region" description="Polar residues" evidence="3">
    <location>
        <begin position="30"/>
        <end position="40"/>
    </location>
</feature>
<dbReference type="Pfam" id="PF08243">
    <property type="entry name" value="SPT2"/>
    <property type="match status" value="1"/>
</dbReference>
<sequence>MTSFTSLLNSIGGKKLEAPHTKPGLAKLPATTNEARTATGNVVAGVKRKPEEQATAPNAKMVKVEVKVPVGSVTQINGQPSAPKPAPSTYSSAAPYRGTARPAAGASNSPNPVTKPAPRLGTATSTSARPAAHGTSKPKKGFAAILERAKAAQEAAKAAGSSTIKHKPVEKLTKRDRMRQEEAAKQQKAAGGKVGKRAVAVRSRSGTPIDTHGAVAKKAESTYKGTMKKLEKKPVERQEFTYKGTMRKNGPGAPQAKPTAKKGMAQDKYGGYASWSDLDEAEDQEGEDYESDASSDVMDAGFDDMEKEDRMALAAAKKEDQEALAEEERHKREKLERKKKLEALSKSAAAAKKKY</sequence>
<keyword evidence="2" id="KW-0175">Coiled coil</keyword>
<evidence type="ECO:0000256" key="1">
    <source>
        <dbReference type="ARBA" id="ARBA00006461"/>
    </source>
</evidence>